<name>A0ABR7G1S9_9FIRM</name>
<dbReference type="PANTHER" id="PTHR43861:SF6">
    <property type="entry name" value="METHYLTRANSFERASE TYPE 11"/>
    <property type="match status" value="1"/>
</dbReference>
<dbReference type="Proteomes" id="UP000628463">
    <property type="component" value="Unassembled WGS sequence"/>
</dbReference>
<evidence type="ECO:0000313" key="3">
    <source>
        <dbReference type="Proteomes" id="UP000628463"/>
    </source>
</evidence>
<evidence type="ECO:0000256" key="1">
    <source>
        <dbReference type="SAM" id="Coils"/>
    </source>
</evidence>
<dbReference type="PANTHER" id="PTHR43861">
    <property type="entry name" value="TRANS-ACONITATE 2-METHYLTRANSFERASE-RELATED"/>
    <property type="match status" value="1"/>
</dbReference>
<dbReference type="GO" id="GO:0008168">
    <property type="term" value="F:methyltransferase activity"/>
    <property type="evidence" value="ECO:0007669"/>
    <property type="project" value="UniProtKB-KW"/>
</dbReference>
<evidence type="ECO:0000313" key="2">
    <source>
        <dbReference type="EMBL" id="MBC5681387.1"/>
    </source>
</evidence>
<sequence>MKYATEIDFSFNNTMTIFIDNIKENSVVLEFGPASGRLTRYLKNEKNCKVYIVELDEEAGLIAAKDAEDYVIGDIQDYEWTKKFSGIKFDYILFADVLEHLTQAEKVVKAAAKMLKDGGKMCISVPNIAHNSVIINLLKNRFEYTSTGIMDNTHVHFYTKESLDEFVDKCGLYIDKRYATYTQVGKNEFKNSYDDVASMIAEMLKTRKYGEVYQYVYVISNIKPDKTEDYIREYQDYIYAQAFLDYGKNMYEECKRWEIHADKDKYIFELYDINNAVKLRFDPENCKCGIRLVKAVGIIGDTEEKLEFDSSNAMFNNNDFYYFENDDSQIHFKLSKNHYDKLVIEMEYDVLDALAGDLKNSIVEEQDIAKHEKEKLENKINEQKQMINEQTEDINFRKAFISKPLINTLYKLYCKKNHRDVK</sequence>
<protein>
    <submittedName>
        <fullName evidence="2">Class I SAM-dependent methyltransferase</fullName>
    </submittedName>
</protein>
<feature type="coiled-coil region" evidence="1">
    <location>
        <begin position="359"/>
        <end position="393"/>
    </location>
</feature>
<organism evidence="2 3">
    <name type="scientific">Lachnospira hominis</name>
    <name type="common">ex Liu et al. 2021</name>
    <dbReference type="NCBI Taxonomy" id="2763051"/>
    <lineage>
        <taxon>Bacteria</taxon>
        <taxon>Bacillati</taxon>
        <taxon>Bacillota</taxon>
        <taxon>Clostridia</taxon>
        <taxon>Lachnospirales</taxon>
        <taxon>Lachnospiraceae</taxon>
        <taxon>Lachnospira</taxon>
    </lineage>
</organism>
<dbReference type="EMBL" id="JACOPD010000007">
    <property type="protein sequence ID" value="MBC5681387.1"/>
    <property type="molecule type" value="Genomic_DNA"/>
</dbReference>
<dbReference type="SUPFAM" id="SSF53335">
    <property type="entry name" value="S-adenosyl-L-methionine-dependent methyltransferases"/>
    <property type="match status" value="1"/>
</dbReference>
<reference evidence="2 3" key="1">
    <citation type="submission" date="2020-08" db="EMBL/GenBank/DDBJ databases">
        <title>Genome public.</title>
        <authorList>
            <person name="Liu C."/>
            <person name="Sun Q."/>
        </authorList>
    </citation>
    <scope>NUCLEOTIDE SEQUENCE [LARGE SCALE GENOMIC DNA]</scope>
    <source>
        <strain evidence="2 3">NSJ-43</strain>
    </source>
</reference>
<dbReference type="GO" id="GO:0032259">
    <property type="term" value="P:methylation"/>
    <property type="evidence" value="ECO:0007669"/>
    <property type="project" value="UniProtKB-KW"/>
</dbReference>
<dbReference type="Gene3D" id="3.40.50.150">
    <property type="entry name" value="Vaccinia Virus protein VP39"/>
    <property type="match status" value="1"/>
</dbReference>
<accession>A0ABR7G1S9</accession>
<proteinExistence type="predicted"/>
<dbReference type="CDD" id="cd02440">
    <property type="entry name" value="AdoMet_MTases"/>
    <property type="match status" value="1"/>
</dbReference>
<keyword evidence="2" id="KW-0808">Transferase</keyword>
<comment type="caution">
    <text evidence="2">The sequence shown here is derived from an EMBL/GenBank/DDBJ whole genome shotgun (WGS) entry which is preliminary data.</text>
</comment>
<dbReference type="RefSeq" id="WP_186837162.1">
    <property type="nucleotide sequence ID" value="NZ_JACOPD010000007.1"/>
</dbReference>
<keyword evidence="3" id="KW-1185">Reference proteome</keyword>
<gene>
    <name evidence="2" type="ORF">H8S01_10490</name>
</gene>
<keyword evidence="2" id="KW-0489">Methyltransferase</keyword>
<dbReference type="InterPro" id="IPR029063">
    <property type="entry name" value="SAM-dependent_MTases_sf"/>
</dbReference>
<dbReference type="Pfam" id="PF13489">
    <property type="entry name" value="Methyltransf_23"/>
    <property type="match status" value="1"/>
</dbReference>
<keyword evidence="1" id="KW-0175">Coiled coil</keyword>